<keyword evidence="3" id="KW-0560">Oxidoreductase</keyword>
<dbReference type="Pfam" id="PF13561">
    <property type="entry name" value="adh_short_C2"/>
    <property type="match status" value="1"/>
</dbReference>
<protein>
    <submittedName>
        <fullName evidence="4">Uncharacterized protein</fullName>
    </submittedName>
</protein>
<dbReference type="Gene3D" id="3.40.50.720">
    <property type="entry name" value="NAD(P)-binding Rossmann-like Domain"/>
    <property type="match status" value="1"/>
</dbReference>
<dbReference type="RefSeq" id="XP_022582641.1">
    <property type="nucleotide sequence ID" value="XM_022721046.1"/>
</dbReference>
<organism evidence="4 5">
    <name type="scientific">Penicilliopsis zonata CBS 506.65</name>
    <dbReference type="NCBI Taxonomy" id="1073090"/>
    <lineage>
        <taxon>Eukaryota</taxon>
        <taxon>Fungi</taxon>
        <taxon>Dikarya</taxon>
        <taxon>Ascomycota</taxon>
        <taxon>Pezizomycotina</taxon>
        <taxon>Eurotiomycetes</taxon>
        <taxon>Eurotiomycetidae</taxon>
        <taxon>Eurotiales</taxon>
        <taxon>Aspergillaceae</taxon>
        <taxon>Penicilliopsis</taxon>
    </lineage>
</organism>
<dbReference type="PANTHER" id="PTHR24321">
    <property type="entry name" value="DEHYDROGENASES, SHORT CHAIN"/>
    <property type="match status" value="1"/>
</dbReference>
<dbReference type="CDD" id="cd05233">
    <property type="entry name" value="SDR_c"/>
    <property type="match status" value="1"/>
</dbReference>
<dbReference type="FunFam" id="3.40.50.720:FF:000084">
    <property type="entry name" value="Short-chain dehydrogenase reductase"/>
    <property type="match status" value="1"/>
</dbReference>
<evidence type="ECO:0000256" key="1">
    <source>
        <dbReference type="ARBA" id="ARBA00006484"/>
    </source>
</evidence>
<dbReference type="PRINTS" id="PR00080">
    <property type="entry name" value="SDRFAMILY"/>
</dbReference>
<evidence type="ECO:0000313" key="5">
    <source>
        <dbReference type="Proteomes" id="UP000184188"/>
    </source>
</evidence>
<evidence type="ECO:0000313" key="4">
    <source>
        <dbReference type="EMBL" id="OJJ48131.1"/>
    </source>
</evidence>
<gene>
    <name evidence="4" type="ORF">ASPZODRAFT_112683</name>
</gene>
<dbReference type="GeneID" id="34607511"/>
<reference evidence="5" key="1">
    <citation type="journal article" date="2017" name="Genome Biol.">
        <title>Comparative genomics reveals high biological diversity and specific adaptations in the industrially and medically important fungal genus Aspergillus.</title>
        <authorList>
            <person name="de Vries R.P."/>
            <person name="Riley R."/>
            <person name="Wiebenga A."/>
            <person name="Aguilar-Osorio G."/>
            <person name="Amillis S."/>
            <person name="Uchima C.A."/>
            <person name="Anderluh G."/>
            <person name="Asadollahi M."/>
            <person name="Askin M."/>
            <person name="Barry K."/>
            <person name="Battaglia E."/>
            <person name="Bayram O."/>
            <person name="Benocci T."/>
            <person name="Braus-Stromeyer S.A."/>
            <person name="Caldana C."/>
            <person name="Canovas D."/>
            <person name="Cerqueira G.C."/>
            <person name="Chen F."/>
            <person name="Chen W."/>
            <person name="Choi C."/>
            <person name="Clum A."/>
            <person name="Dos Santos R.A."/>
            <person name="Damasio A.R."/>
            <person name="Diallinas G."/>
            <person name="Emri T."/>
            <person name="Fekete E."/>
            <person name="Flipphi M."/>
            <person name="Freyberg S."/>
            <person name="Gallo A."/>
            <person name="Gournas C."/>
            <person name="Habgood R."/>
            <person name="Hainaut M."/>
            <person name="Harispe M.L."/>
            <person name="Henrissat B."/>
            <person name="Hilden K.S."/>
            <person name="Hope R."/>
            <person name="Hossain A."/>
            <person name="Karabika E."/>
            <person name="Karaffa L."/>
            <person name="Karanyi Z."/>
            <person name="Krasevec N."/>
            <person name="Kuo A."/>
            <person name="Kusch H."/>
            <person name="LaButti K."/>
            <person name="Lagendijk E.L."/>
            <person name="Lapidus A."/>
            <person name="Levasseur A."/>
            <person name="Lindquist E."/>
            <person name="Lipzen A."/>
            <person name="Logrieco A.F."/>
            <person name="MacCabe A."/>
            <person name="Maekelae M.R."/>
            <person name="Malavazi I."/>
            <person name="Melin P."/>
            <person name="Meyer V."/>
            <person name="Mielnichuk N."/>
            <person name="Miskei M."/>
            <person name="Molnar A.P."/>
            <person name="Mule G."/>
            <person name="Ngan C.Y."/>
            <person name="Orejas M."/>
            <person name="Orosz E."/>
            <person name="Ouedraogo J.P."/>
            <person name="Overkamp K.M."/>
            <person name="Park H.-S."/>
            <person name="Perrone G."/>
            <person name="Piumi F."/>
            <person name="Punt P.J."/>
            <person name="Ram A.F."/>
            <person name="Ramon A."/>
            <person name="Rauscher S."/>
            <person name="Record E."/>
            <person name="Riano-Pachon D.M."/>
            <person name="Robert V."/>
            <person name="Roehrig J."/>
            <person name="Ruller R."/>
            <person name="Salamov A."/>
            <person name="Salih N.S."/>
            <person name="Samson R.A."/>
            <person name="Sandor E."/>
            <person name="Sanguinetti M."/>
            <person name="Schuetze T."/>
            <person name="Sepcic K."/>
            <person name="Shelest E."/>
            <person name="Sherlock G."/>
            <person name="Sophianopoulou V."/>
            <person name="Squina F.M."/>
            <person name="Sun H."/>
            <person name="Susca A."/>
            <person name="Todd R.B."/>
            <person name="Tsang A."/>
            <person name="Unkles S.E."/>
            <person name="van de Wiele N."/>
            <person name="van Rossen-Uffink D."/>
            <person name="Oliveira J.V."/>
            <person name="Vesth T.C."/>
            <person name="Visser J."/>
            <person name="Yu J.-H."/>
            <person name="Zhou M."/>
            <person name="Andersen M.R."/>
            <person name="Archer D.B."/>
            <person name="Baker S.E."/>
            <person name="Benoit I."/>
            <person name="Brakhage A.A."/>
            <person name="Braus G.H."/>
            <person name="Fischer R."/>
            <person name="Frisvad J.C."/>
            <person name="Goldman G.H."/>
            <person name="Houbraken J."/>
            <person name="Oakley B."/>
            <person name="Pocsi I."/>
            <person name="Scazzocchio C."/>
            <person name="Seiboth B."/>
            <person name="vanKuyk P.A."/>
            <person name="Wortman J."/>
            <person name="Dyer P.S."/>
            <person name="Grigoriev I.V."/>
        </authorList>
    </citation>
    <scope>NUCLEOTIDE SEQUENCE [LARGE SCALE GENOMIC DNA]</scope>
    <source>
        <strain evidence="5">CBS 506.65</strain>
    </source>
</reference>
<dbReference type="InterPro" id="IPR002347">
    <property type="entry name" value="SDR_fam"/>
</dbReference>
<comment type="similarity">
    <text evidence="1">Belongs to the short-chain dehydrogenases/reductases (SDR) family.</text>
</comment>
<dbReference type="EMBL" id="KV878339">
    <property type="protein sequence ID" value="OJJ48131.1"/>
    <property type="molecule type" value="Genomic_DNA"/>
</dbReference>
<dbReference type="AlphaFoldDB" id="A0A1L9SM09"/>
<dbReference type="VEuPathDB" id="FungiDB:ASPZODRAFT_112683"/>
<name>A0A1L9SM09_9EURO</name>
<dbReference type="STRING" id="1073090.A0A1L9SM09"/>
<dbReference type="Proteomes" id="UP000184188">
    <property type="component" value="Unassembled WGS sequence"/>
</dbReference>
<dbReference type="OrthoDB" id="5840532at2759"/>
<dbReference type="SUPFAM" id="SSF51735">
    <property type="entry name" value="NAD(P)-binding Rossmann-fold domains"/>
    <property type="match status" value="1"/>
</dbReference>
<evidence type="ECO:0000256" key="2">
    <source>
        <dbReference type="ARBA" id="ARBA00022857"/>
    </source>
</evidence>
<accession>A0A1L9SM09</accession>
<sequence length="239" mass="25706">MAFAKSGISNLSLLDLDFDALDKVRGEIKAQHPDVAVMILVVDVTDEKAVEDGVRQTVQQFGRLDIAVNAAGIRDPTIDTHEVPQDAWQRVISINQTGCWLSERAEIQQMLQQESRGSRYGRGVIINVASALGLSAPATGIPFAPYVSAKHAVMGFTKADAKRYAPQGIRINAICPGWIYTPMIDEDVKSGILDTEVQSAAVGRIGQVEEVADAILFLASPMSSFVYGTGLVVDGGYTL</sequence>
<keyword evidence="5" id="KW-1185">Reference proteome</keyword>
<proteinExistence type="inferred from homology"/>
<dbReference type="PANTHER" id="PTHR24321:SF12">
    <property type="entry name" value="SHORT-CHAIN DEHYDROGENASE_REDUCTASE FAMILY, PUTATIVE (AFU_ORTHOLOGUE AFUA_5G14340)-RELATED"/>
    <property type="match status" value="1"/>
</dbReference>
<dbReference type="InterPro" id="IPR036291">
    <property type="entry name" value="NAD(P)-bd_dom_sf"/>
</dbReference>
<dbReference type="PRINTS" id="PR00081">
    <property type="entry name" value="GDHRDH"/>
</dbReference>
<evidence type="ECO:0000256" key="3">
    <source>
        <dbReference type="ARBA" id="ARBA00023002"/>
    </source>
</evidence>
<keyword evidence="2" id="KW-0521">NADP</keyword>
<dbReference type="GO" id="GO:0016491">
    <property type="term" value="F:oxidoreductase activity"/>
    <property type="evidence" value="ECO:0007669"/>
    <property type="project" value="UniProtKB-KW"/>
</dbReference>